<evidence type="ECO:0000256" key="6">
    <source>
        <dbReference type="ARBA" id="ARBA00022679"/>
    </source>
</evidence>
<evidence type="ECO:0000256" key="12">
    <source>
        <dbReference type="ARBA" id="ARBA00022955"/>
    </source>
</evidence>
<evidence type="ECO:0000256" key="13">
    <source>
        <dbReference type="ARBA" id="ARBA00023011"/>
    </source>
</evidence>
<dbReference type="InterPro" id="IPR014721">
    <property type="entry name" value="Ribsml_uS5_D2-typ_fold_subgr"/>
</dbReference>
<keyword evidence="16 19" id="KW-0753">Steroid metabolism</keyword>
<evidence type="ECO:0000313" key="22">
    <source>
        <dbReference type="EMBL" id="KXN75086.1"/>
    </source>
</evidence>
<proteinExistence type="inferred from homology"/>
<dbReference type="GO" id="GO:0004496">
    <property type="term" value="F:mevalonate kinase activity"/>
    <property type="evidence" value="ECO:0007669"/>
    <property type="project" value="UniProtKB-EC"/>
</dbReference>
<evidence type="ECO:0000256" key="19">
    <source>
        <dbReference type="RuleBase" id="RU363087"/>
    </source>
</evidence>
<keyword evidence="5 19" id="KW-0444">Lipid biosynthesis</keyword>
<dbReference type="GO" id="GO:0005524">
    <property type="term" value="F:ATP binding"/>
    <property type="evidence" value="ECO:0007669"/>
    <property type="project" value="UniProtKB-KW"/>
</dbReference>
<comment type="pathway">
    <text evidence="18 19">Isoprenoid biosynthesis; isopentenyl diphosphate biosynthesis via mevalonate pathway; isopentenyl diphosphate from (R)-mevalonate: step 1/3.</text>
</comment>
<dbReference type="InterPro" id="IPR006205">
    <property type="entry name" value="Mev_gal_kin"/>
</dbReference>
<evidence type="ECO:0000256" key="14">
    <source>
        <dbReference type="ARBA" id="ARBA00023098"/>
    </source>
</evidence>
<dbReference type="EMBL" id="KQ964418">
    <property type="protein sequence ID" value="KXN75086.1"/>
    <property type="molecule type" value="Genomic_DNA"/>
</dbReference>
<dbReference type="InterPro" id="IPR020568">
    <property type="entry name" value="Ribosomal_Su5_D2-typ_SF"/>
</dbReference>
<evidence type="ECO:0000256" key="16">
    <source>
        <dbReference type="ARBA" id="ARBA00023221"/>
    </source>
</evidence>
<dbReference type="InterPro" id="IPR019539">
    <property type="entry name" value="GalKase_N"/>
</dbReference>
<dbReference type="PRINTS" id="PR00959">
    <property type="entry name" value="MEVGALKINASE"/>
</dbReference>
<evidence type="ECO:0000259" key="20">
    <source>
        <dbReference type="Pfam" id="PF00288"/>
    </source>
</evidence>
<dbReference type="InterPro" id="IPR036554">
    <property type="entry name" value="GHMP_kinase_C_sf"/>
</dbReference>
<dbReference type="PROSITE" id="PS00627">
    <property type="entry name" value="GHMP_KINASES_ATP"/>
    <property type="match status" value="1"/>
</dbReference>
<dbReference type="GO" id="GO:0005975">
    <property type="term" value="P:carbohydrate metabolic process"/>
    <property type="evidence" value="ECO:0007669"/>
    <property type="project" value="UniProtKB-ARBA"/>
</dbReference>
<organism evidence="22 23">
    <name type="scientific">Conidiobolus coronatus (strain ATCC 28846 / CBS 209.66 / NRRL 28638)</name>
    <name type="common">Delacroixia coronata</name>
    <dbReference type="NCBI Taxonomy" id="796925"/>
    <lineage>
        <taxon>Eukaryota</taxon>
        <taxon>Fungi</taxon>
        <taxon>Fungi incertae sedis</taxon>
        <taxon>Zoopagomycota</taxon>
        <taxon>Entomophthoromycotina</taxon>
        <taxon>Entomophthoromycetes</taxon>
        <taxon>Entomophthorales</taxon>
        <taxon>Ancylistaceae</taxon>
        <taxon>Conidiobolus</taxon>
    </lineage>
</organism>
<dbReference type="NCBIfam" id="TIGR00549">
    <property type="entry name" value="mevalon_kin"/>
    <property type="match status" value="1"/>
</dbReference>
<evidence type="ECO:0000259" key="21">
    <source>
        <dbReference type="Pfam" id="PF10509"/>
    </source>
</evidence>
<evidence type="ECO:0000256" key="3">
    <source>
        <dbReference type="ARBA" id="ARBA00012103"/>
    </source>
</evidence>
<evidence type="ECO:0000256" key="17">
    <source>
        <dbReference type="ARBA" id="ARBA00029310"/>
    </source>
</evidence>
<dbReference type="STRING" id="796925.A0A137PJB3"/>
<evidence type="ECO:0000256" key="5">
    <source>
        <dbReference type="ARBA" id="ARBA00022516"/>
    </source>
</evidence>
<evidence type="ECO:0000256" key="11">
    <source>
        <dbReference type="ARBA" id="ARBA00022842"/>
    </source>
</evidence>
<keyword evidence="23" id="KW-1185">Reference proteome</keyword>
<dbReference type="PANTHER" id="PTHR43290">
    <property type="entry name" value="MEVALONATE KINASE"/>
    <property type="match status" value="1"/>
</dbReference>
<dbReference type="EC" id="2.7.1.36" evidence="3 19"/>
<evidence type="ECO:0000256" key="4">
    <source>
        <dbReference type="ARBA" id="ARBA00022490"/>
    </source>
</evidence>
<dbReference type="Proteomes" id="UP000070444">
    <property type="component" value="Unassembled WGS sequence"/>
</dbReference>
<keyword evidence="15 19" id="KW-1207">Sterol metabolism</keyword>
<dbReference type="Gene3D" id="3.30.70.890">
    <property type="entry name" value="GHMP kinase, C-terminal domain"/>
    <property type="match status" value="1"/>
</dbReference>
<dbReference type="GO" id="GO:0005829">
    <property type="term" value="C:cytosol"/>
    <property type="evidence" value="ECO:0007669"/>
    <property type="project" value="TreeGrafter"/>
</dbReference>
<dbReference type="GO" id="GO:0006696">
    <property type="term" value="P:ergosterol biosynthetic process"/>
    <property type="evidence" value="ECO:0007669"/>
    <property type="project" value="TreeGrafter"/>
</dbReference>
<dbReference type="InterPro" id="IPR006203">
    <property type="entry name" value="GHMP_knse_ATP-bd_CS"/>
</dbReference>
<keyword evidence="13 19" id="KW-0756">Sterol biosynthesis</keyword>
<dbReference type="InterPro" id="IPR006204">
    <property type="entry name" value="GHMP_kinase_N_dom"/>
</dbReference>
<keyword evidence="6 19" id="KW-0808">Transferase</keyword>
<comment type="subcellular location">
    <subcellularLocation>
        <location evidence="1 19">Cytoplasm</location>
    </subcellularLocation>
</comment>
<dbReference type="GO" id="GO:0046872">
    <property type="term" value="F:metal ion binding"/>
    <property type="evidence" value="ECO:0007669"/>
    <property type="project" value="UniProtKB-KW"/>
</dbReference>
<dbReference type="OMA" id="KEWSTII"/>
<feature type="domain" description="GHMP kinase N-terminal" evidence="20">
    <location>
        <begin position="143"/>
        <end position="226"/>
    </location>
</feature>
<dbReference type="Pfam" id="PF10509">
    <property type="entry name" value="GalKase_gal_bdg"/>
    <property type="match status" value="1"/>
</dbReference>
<keyword evidence="12 19" id="KW-0752">Steroid biosynthesis</keyword>
<keyword evidence="9 19" id="KW-0418">Kinase</keyword>
<keyword evidence="14 19" id="KW-0443">Lipid metabolism</keyword>
<name>A0A137PJB3_CONC2</name>
<dbReference type="FunFam" id="3.30.70.890:FF:000003">
    <property type="entry name" value="Mevalonate kinase"/>
    <property type="match status" value="1"/>
</dbReference>
<dbReference type="AlphaFoldDB" id="A0A137PJB3"/>
<keyword evidence="4 19" id="KW-0963">Cytoplasm</keyword>
<keyword evidence="11" id="KW-0460">Magnesium</keyword>
<feature type="domain" description="Galactokinase N-terminal" evidence="21">
    <location>
        <begin position="15"/>
        <end position="56"/>
    </location>
</feature>
<accession>A0A137PJB3</accession>
<evidence type="ECO:0000256" key="2">
    <source>
        <dbReference type="ARBA" id="ARBA00006495"/>
    </source>
</evidence>
<comment type="catalytic activity">
    <reaction evidence="17">
        <text>(R)-mevalonate + ATP = (R)-5-phosphomevalonate + ADP + H(+)</text>
        <dbReference type="Rhea" id="RHEA:17065"/>
        <dbReference type="ChEBI" id="CHEBI:15378"/>
        <dbReference type="ChEBI" id="CHEBI:30616"/>
        <dbReference type="ChEBI" id="CHEBI:36464"/>
        <dbReference type="ChEBI" id="CHEBI:58146"/>
        <dbReference type="ChEBI" id="CHEBI:456216"/>
        <dbReference type="EC" id="2.7.1.36"/>
    </reaction>
    <physiologicalReaction direction="left-to-right" evidence="17">
        <dbReference type="Rhea" id="RHEA:17066"/>
    </physiologicalReaction>
</comment>
<comment type="similarity">
    <text evidence="2 19">Belongs to the GHMP kinase family. Mevalonate kinase subfamily.</text>
</comment>
<keyword evidence="10 19" id="KW-0067">ATP-binding</keyword>
<protein>
    <recommendedName>
        <fullName evidence="3 19">Mevalonate kinase</fullName>
        <shortName evidence="19">MK</shortName>
        <ecNumber evidence="3 19">2.7.1.36</ecNumber>
    </recommendedName>
</protein>
<evidence type="ECO:0000256" key="8">
    <source>
        <dbReference type="ARBA" id="ARBA00022741"/>
    </source>
</evidence>
<dbReference type="PANTHER" id="PTHR43290:SF2">
    <property type="entry name" value="MEVALONATE KINASE"/>
    <property type="match status" value="1"/>
</dbReference>
<evidence type="ECO:0000256" key="7">
    <source>
        <dbReference type="ARBA" id="ARBA00022723"/>
    </source>
</evidence>
<sequence length="424" mass="46926">MTLNNSSEQSFAIHSDSEEPFVCSAPGKVILFGEHAVVYGKTAVAAAINLRTYAFYMPRTDDKIRFSCPDLKFSLKWKLSDLPLDKFEQSTFDLTNPAKLDEQIKLDQETNSKLLGGLLGDFKFPNSQKAIMAFLTLLVRLIPRNWSQGFNLTVVSSLPVGAGLGSSAAFAVCVAGALIKTFMPQVIQSENTKQILEFINYHAFLAEKILHGNPSGIDNTISTYGGVALYKSGNFELLDRFRSSKVLLTNTKVPRDTKTLVSKVRDTYNQFPEVVTPMLESIDAISKTFKLYYEKNVPLEDYFSELEKLVELNHGLLASLGLSHKSLEHVREVTNKYETKSKLTGAGGGGCALSLLKPNITQMTINSMQNELLERGWDSYSTNMGGPGIAFQNCPNLTSQDFLSSQELSLVAKIPPNWSFLTKL</sequence>
<evidence type="ECO:0000256" key="1">
    <source>
        <dbReference type="ARBA" id="ARBA00004496"/>
    </source>
</evidence>
<keyword evidence="8 19" id="KW-0547">Nucleotide-binding</keyword>
<keyword evidence="7" id="KW-0479">Metal-binding</keyword>
<evidence type="ECO:0000256" key="15">
    <source>
        <dbReference type="ARBA" id="ARBA00023166"/>
    </source>
</evidence>
<comment type="function">
    <text evidence="19">Mevalonate kinase; part of the second module of ergosterol biosynthesis pathway that includes the middle steps of the pathway. The second module is carried out in the vacuole and involves the formation of farnesyl diphosphate, which is also an important intermediate in the biosynthesis of ubiquinone, dolichol, heme and prenylated proteins.</text>
</comment>
<dbReference type="Pfam" id="PF00288">
    <property type="entry name" value="GHMP_kinases_N"/>
    <property type="match status" value="1"/>
</dbReference>
<dbReference type="SUPFAM" id="SSF54211">
    <property type="entry name" value="Ribosomal protein S5 domain 2-like"/>
    <property type="match status" value="1"/>
</dbReference>
<dbReference type="UniPathway" id="UPA00057">
    <property type="reaction ID" value="UER00098"/>
</dbReference>
<evidence type="ECO:0000256" key="10">
    <source>
        <dbReference type="ARBA" id="ARBA00022840"/>
    </source>
</evidence>
<dbReference type="OrthoDB" id="1652964at2759"/>
<reference evidence="22 23" key="1">
    <citation type="journal article" date="2015" name="Genome Biol. Evol.">
        <title>Phylogenomic analyses indicate that early fungi evolved digesting cell walls of algal ancestors of land plants.</title>
        <authorList>
            <person name="Chang Y."/>
            <person name="Wang S."/>
            <person name="Sekimoto S."/>
            <person name="Aerts A.L."/>
            <person name="Choi C."/>
            <person name="Clum A."/>
            <person name="LaButti K.M."/>
            <person name="Lindquist E.A."/>
            <person name="Yee Ngan C."/>
            <person name="Ohm R.A."/>
            <person name="Salamov A.A."/>
            <person name="Grigoriev I.V."/>
            <person name="Spatafora J.W."/>
            <person name="Berbee M.L."/>
        </authorList>
    </citation>
    <scope>NUCLEOTIDE SEQUENCE [LARGE SCALE GENOMIC DNA]</scope>
    <source>
        <strain evidence="22 23">NRRL 28638</strain>
    </source>
</reference>
<dbReference type="Gene3D" id="3.30.230.10">
    <property type="match status" value="1"/>
</dbReference>
<evidence type="ECO:0000256" key="9">
    <source>
        <dbReference type="ARBA" id="ARBA00022777"/>
    </source>
</evidence>
<evidence type="ECO:0000313" key="23">
    <source>
        <dbReference type="Proteomes" id="UP000070444"/>
    </source>
</evidence>
<evidence type="ECO:0000256" key="18">
    <source>
        <dbReference type="ARBA" id="ARBA00029438"/>
    </source>
</evidence>
<dbReference type="SUPFAM" id="SSF55060">
    <property type="entry name" value="GHMP Kinase, C-terminal domain"/>
    <property type="match status" value="1"/>
</dbReference>
<gene>
    <name evidence="22" type="ORF">CONCODRAFT_76580</name>
</gene>
<dbReference type="GO" id="GO:0019287">
    <property type="term" value="P:isopentenyl diphosphate biosynthetic process, mevalonate pathway"/>
    <property type="evidence" value="ECO:0007669"/>
    <property type="project" value="UniProtKB-UniPathway"/>
</dbReference>